<protein>
    <submittedName>
        <fullName evidence="7 9">Sulfatase</fullName>
        <ecNumber evidence="7">3.1.6.1</ecNumber>
    </submittedName>
    <submittedName>
        <fullName evidence="8">Sulfatase-like hydrolase/transferase</fullName>
    </submittedName>
</protein>
<dbReference type="EMBL" id="VOHW01000002">
    <property type="protein sequence ID" value="TWV63393.1"/>
    <property type="molecule type" value="Genomic_DNA"/>
</dbReference>
<dbReference type="Gene3D" id="3.40.720.10">
    <property type="entry name" value="Alkaline Phosphatase, subunit A"/>
    <property type="match status" value="1"/>
</dbReference>
<evidence type="ECO:0000313" key="9">
    <source>
        <dbReference type="EMBL" id="TWV63393.1"/>
    </source>
</evidence>
<keyword evidence="2" id="KW-0479">Metal-binding</keyword>
<dbReference type="OrthoDB" id="9765065at2"/>
<dbReference type="Pfam" id="PF14707">
    <property type="entry name" value="Sulfatase_C"/>
    <property type="match status" value="1"/>
</dbReference>
<reference evidence="8 12" key="2">
    <citation type="journal article" date="2019" name="Nat. Med.">
        <title>A library of human gut bacterial isolates paired with longitudinal multiomics data enables mechanistic microbiome research.</title>
        <authorList>
            <person name="Poyet M."/>
            <person name="Groussin M."/>
            <person name="Gibbons S.M."/>
            <person name="Avila-Pacheco J."/>
            <person name="Jiang X."/>
            <person name="Kearney S.M."/>
            <person name="Perrotta A.R."/>
            <person name="Berdy B."/>
            <person name="Zhao S."/>
            <person name="Lieberman T.D."/>
            <person name="Swanson P.K."/>
            <person name="Smith M."/>
            <person name="Roesemann S."/>
            <person name="Alexander J.E."/>
            <person name="Rich S.A."/>
            <person name="Livny J."/>
            <person name="Vlamakis H."/>
            <person name="Clish C."/>
            <person name="Bullock K."/>
            <person name="Deik A."/>
            <person name="Scott J."/>
            <person name="Pierce K.A."/>
            <person name="Xavier R.J."/>
            <person name="Alm E.J."/>
        </authorList>
    </citation>
    <scope>NUCLEOTIDE SEQUENCE [LARGE SCALE GENOMIC DNA]</scope>
    <source>
        <strain evidence="8 12">BIOML-A20</strain>
    </source>
</reference>
<dbReference type="EMBL" id="WKMO01000002">
    <property type="protein sequence ID" value="MSB72109.1"/>
    <property type="molecule type" value="Genomic_DNA"/>
</dbReference>
<evidence type="ECO:0000256" key="5">
    <source>
        <dbReference type="PIRSR" id="PIRSR600917-52"/>
    </source>
</evidence>
<dbReference type="InterPro" id="IPR050738">
    <property type="entry name" value="Sulfatase"/>
</dbReference>
<dbReference type="Gene3D" id="3.30.1120.10">
    <property type="match status" value="1"/>
</dbReference>
<dbReference type="AlphaFoldDB" id="A0A174L7A9"/>
<dbReference type="InterPro" id="IPR024607">
    <property type="entry name" value="Sulfatase_CS"/>
</dbReference>
<comment type="PTM">
    <text evidence="5">The conversion to 3-oxoalanine (also known as C-formylglycine, FGly), of a serine or cysteine residue in prokaryotes and of a cysteine residue in eukaryotes, is critical for catalytic activity.</text>
</comment>
<evidence type="ECO:0000313" key="10">
    <source>
        <dbReference type="Proteomes" id="UP000095455"/>
    </source>
</evidence>
<accession>A0A174L7A9</accession>
<keyword evidence="4" id="KW-0106">Calcium</keyword>
<proteinExistence type="inferred from homology"/>
<name>A0A174L7A9_PARDI</name>
<gene>
    <name evidence="7" type="primary">atsA_15</name>
    <name evidence="7" type="ORF">ERS852380_04081</name>
    <name evidence="9" type="ORF">FSA05_04480</name>
    <name evidence="8" type="ORF">GKD70_02165</name>
</gene>
<reference evidence="7 10" key="1">
    <citation type="submission" date="2015-09" db="EMBL/GenBank/DDBJ databases">
        <authorList>
            <consortium name="Pathogen Informatics"/>
        </authorList>
    </citation>
    <scope>NUCLEOTIDE SEQUENCE [LARGE SCALE GENOMIC DNA]</scope>
    <source>
        <strain evidence="7 10">2789STDY5608822</strain>
    </source>
</reference>
<keyword evidence="3 7" id="KW-0378">Hydrolase</keyword>
<dbReference type="CDD" id="cd16026">
    <property type="entry name" value="GALNS_like"/>
    <property type="match status" value="1"/>
</dbReference>
<dbReference type="InterPro" id="IPR017850">
    <property type="entry name" value="Alkaline_phosphatase_core_sf"/>
</dbReference>
<dbReference type="PANTHER" id="PTHR42693">
    <property type="entry name" value="ARYLSULFATASE FAMILY MEMBER"/>
    <property type="match status" value="1"/>
</dbReference>
<feature type="domain" description="Sulfatase N-terminal" evidence="6">
    <location>
        <begin position="26"/>
        <end position="340"/>
    </location>
</feature>
<dbReference type="PANTHER" id="PTHR42693:SF33">
    <property type="entry name" value="ARYLSULFATASE"/>
    <property type="match status" value="1"/>
</dbReference>
<evidence type="ECO:0000313" key="8">
    <source>
        <dbReference type="EMBL" id="MSB72109.1"/>
    </source>
</evidence>
<dbReference type="RefSeq" id="WP_005854440.1">
    <property type="nucleotide sequence ID" value="NZ_BQOC01000001.1"/>
</dbReference>
<comment type="similarity">
    <text evidence="1">Belongs to the sulfatase family.</text>
</comment>
<reference evidence="9 11" key="3">
    <citation type="submission" date="2019-07" db="EMBL/GenBank/DDBJ databases">
        <title>Genome sequencing of Parabacteroides distasonis iSURF_7.</title>
        <authorList>
            <person name="Degefu H.N."/>
            <person name="Ruoff K.L."/>
            <person name="Price C.E."/>
            <person name="Valls R.A."/>
            <person name="O'Toole G.A."/>
        </authorList>
    </citation>
    <scope>NUCLEOTIDE SEQUENCE [LARGE SCALE GENOMIC DNA]</scope>
    <source>
        <strain evidence="9 11">CFPLTA003_1B</strain>
    </source>
</reference>
<evidence type="ECO:0000313" key="11">
    <source>
        <dbReference type="Proteomes" id="UP000315827"/>
    </source>
</evidence>
<evidence type="ECO:0000256" key="3">
    <source>
        <dbReference type="ARBA" id="ARBA00022801"/>
    </source>
</evidence>
<comment type="caution">
    <text evidence="9">The sequence shown here is derived from an EMBL/GenBank/DDBJ whole genome shotgun (WGS) entry which is preliminary data.</text>
</comment>
<feature type="modified residue" description="3-oxoalanine (Ser)" evidence="5">
    <location>
        <position position="74"/>
    </location>
</feature>
<evidence type="ECO:0000256" key="1">
    <source>
        <dbReference type="ARBA" id="ARBA00008779"/>
    </source>
</evidence>
<dbReference type="GO" id="GO:0004065">
    <property type="term" value="F:arylsulfatase activity"/>
    <property type="evidence" value="ECO:0007669"/>
    <property type="project" value="UniProtKB-EC"/>
</dbReference>
<organism evidence="9 11">
    <name type="scientific">Parabacteroides distasonis</name>
    <dbReference type="NCBI Taxonomy" id="823"/>
    <lineage>
        <taxon>Bacteria</taxon>
        <taxon>Pseudomonadati</taxon>
        <taxon>Bacteroidota</taxon>
        <taxon>Bacteroidia</taxon>
        <taxon>Bacteroidales</taxon>
        <taxon>Tannerellaceae</taxon>
        <taxon>Parabacteroides</taxon>
    </lineage>
</organism>
<dbReference type="GO" id="GO:0046872">
    <property type="term" value="F:metal ion binding"/>
    <property type="evidence" value="ECO:0007669"/>
    <property type="project" value="UniProtKB-KW"/>
</dbReference>
<dbReference type="Proteomes" id="UP000441609">
    <property type="component" value="Unassembled WGS sequence"/>
</dbReference>
<evidence type="ECO:0000256" key="4">
    <source>
        <dbReference type="ARBA" id="ARBA00022837"/>
    </source>
</evidence>
<dbReference type="SUPFAM" id="SSF53649">
    <property type="entry name" value="Alkaline phosphatase-like"/>
    <property type="match status" value="1"/>
</dbReference>
<evidence type="ECO:0000259" key="6">
    <source>
        <dbReference type="Pfam" id="PF00884"/>
    </source>
</evidence>
<dbReference type="EMBL" id="CYYK01000019">
    <property type="protein sequence ID" value="CUP17300.1"/>
    <property type="molecule type" value="Genomic_DNA"/>
</dbReference>
<dbReference type="Pfam" id="PF00884">
    <property type="entry name" value="Sulfatase"/>
    <property type="match status" value="1"/>
</dbReference>
<dbReference type="InterPro" id="IPR000917">
    <property type="entry name" value="Sulfatase_N"/>
</dbReference>
<dbReference type="Proteomes" id="UP000315827">
    <property type="component" value="Unassembled WGS sequence"/>
</dbReference>
<evidence type="ECO:0000313" key="7">
    <source>
        <dbReference type="EMBL" id="CUP17300.1"/>
    </source>
</evidence>
<dbReference type="Proteomes" id="UP000095455">
    <property type="component" value="Unassembled WGS sequence"/>
</dbReference>
<evidence type="ECO:0000256" key="2">
    <source>
        <dbReference type="ARBA" id="ARBA00022723"/>
    </source>
</evidence>
<dbReference type="EC" id="3.1.6.1" evidence="7"/>
<sequence length="452" mass="50925">MNKIKYILYITGVLASYDGHSQPTKPNIIVINCDDMGYGDLSCFGSPTIKTPNIDRMAIEGQKWSSFYVSASVSSPSRAGLLTGRLGVRTGMYGDQRRVLFPDSKGGLPSEELTIAELLKQAGYHTACIGKWHLGHLPEYMPLRHGFDYFYGYPYSNDMSRKEQIKLGNTKYPYEYIIYEQEKELEREPQQYNLTQQVTEAAIRYIKSNENSPFFLYLAHPMPHMPVYASTDFQGKSARGKYGDTVEELDWSVGQILQTLKSEGLDKNTLVIFTSDNGPWLLCKQEGGSPGPLKDGKASMFEGGFRVPCIMWGAMVKPGYITDMASTLDLLPTFCEIAGIPLPSDRHYDGISLLNVLKDKSTCKRDVFYFYRGSELYAIRKGKYKAHFSYRPAYGATDKIVYDKPVLYDLGTDPGELYNIAEEHPDIVQELTMLANAHKASLKIAKSIFDQK</sequence>
<dbReference type="PROSITE" id="PS00149">
    <property type="entry name" value="SULFATASE_2"/>
    <property type="match status" value="1"/>
</dbReference>
<dbReference type="PROSITE" id="PS00523">
    <property type="entry name" value="SULFATASE_1"/>
    <property type="match status" value="1"/>
</dbReference>
<evidence type="ECO:0000313" key="12">
    <source>
        <dbReference type="Proteomes" id="UP000441609"/>
    </source>
</evidence>